<dbReference type="InterPro" id="IPR013378">
    <property type="entry name" value="InlB-like_B-rpt"/>
</dbReference>
<reference evidence="3" key="1">
    <citation type="submission" date="2019-08" db="EMBL/GenBank/DDBJ databases">
        <authorList>
            <person name="Kucharzyk K."/>
            <person name="Murdoch R.W."/>
            <person name="Higgins S."/>
            <person name="Loffler F."/>
        </authorList>
    </citation>
    <scope>NUCLEOTIDE SEQUENCE</scope>
</reference>
<accession>A0A644X6H4</accession>
<organism evidence="3">
    <name type="scientific">bioreactor metagenome</name>
    <dbReference type="NCBI Taxonomy" id="1076179"/>
    <lineage>
        <taxon>unclassified sequences</taxon>
        <taxon>metagenomes</taxon>
        <taxon>ecological metagenomes</taxon>
    </lineage>
</organism>
<evidence type="ECO:0000259" key="2">
    <source>
        <dbReference type="PROSITE" id="PS51272"/>
    </source>
</evidence>
<evidence type="ECO:0000313" key="3">
    <source>
        <dbReference type="EMBL" id="MPM11418.1"/>
    </source>
</evidence>
<feature type="domain" description="SLH" evidence="2">
    <location>
        <begin position="1638"/>
        <end position="1701"/>
    </location>
</feature>
<protein>
    <recommendedName>
        <fullName evidence="2">SLH domain-containing protein</fullName>
    </recommendedName>
</protein>
<dbReference type="Pfam" id="PF09479">
    <property type="entry name" value="Flg_new"/>
    <property type="match status" value="1"/>
</dbReference>
<proteinExistence type="predicted"/>
<feature type="domain" description="SLH" evidence="2">
    <location>
        <begin position="1577"/>
        <end position="1637"/>
    </location>
</feature>
<dbReference type="NCBIfam" id="TIGR02543">
    <property type="entry name" value="List_Bact_rpt"/>
    <property type="match status" value="1"/>
</dbReference>
<feature type="domain" description="SLH" evidence="2">
    <location>
        <begin position="1702"/>
        <end position="1753"/>
    </location>
</feature>
<dbReference type="Gene3D" id="2.60.40.4270">
    <property type="entry name" value="Listeria-Bacteroides repeat domain"/>
    <property type="match status" value="1"/>
</dbReference>
<dbReference type="InterPro" id="IPR042229">
    <property type="entry name" value="Listeria/Bacterioides_rpt_sf"/>
</dbReference>
<dbReference type="Pfam" id="PF00395">
    <property type="entry name" value="SLH"/>
    <property type="match status" value="3"/>
</dbReference>
<dbReference type="InterPro" id="IPR001119">
    <property type="entry name" value="SLH_dom"/>
</dbReference>
<evidence type="ECO:0000256" key="1">
    <source>
        <dbReference type="ARBA" id="ARBA00004196"/>
    </source>
</evidence>
<dbReference type="PROSITE" id="PS51272">
    <property type="entry name" value="SLH"/>
    <property type="match status" value="3"/>
</dbReference>
<comment type="subcellular location">
    <subcellularLocation>
        <location evidence="1">Cell envelope</location>
    </subcellularLocation>
</comment>
<sequence length="1753" mass="177672">MKKRILSMALVLCMVLTLLPVSALAADPVPVTELWVGTTQVVQSGGTVTGDTSGEGWSFDSATATLTLNGANITTTAHDGISGDYSDFYYGIYCYGDLNIIVTGDSTIDARAAADRSCGIYVRGNLSVSGSAELTTKGNWRGLCVNENLSLSGAVTLSAIAESTSLETIDGVYVVNSITVSDTANLIGIAKGGQFRTNGIYCMRGNITVDSGATLTGRLDDGGTQYNSDINAGVCAGYTTYYGGQVLVEGTLVARAGSATENGNVAGLSLVNVEMIISGNGSVSAESGDLGGTSSTSYGVSARGTSSVQVNAGGFRASGGTCAVNPSSTNITINGTPVYYEVSANRDGSGAIVITDTETWNSTYNGNFGAYKYINATTLYEVYVNGTQVTRVNRHDVLGDGTVSYLPAAEGSPARLTLSGASLTTLQLDGDTEFALTGTNAIGTVTNAGAVTVSGGGGLTLTGGLDCGSESLTVASGAALTVQGTVTAGTVVNGGTLVNEGTLLLPEATTVGQIQAMNLTGDGIVKAGSRVYLGGILYADGGDASPGGIDLSTLPAEGTYYRAGSGYALFTPATADPAANAKLELHGAIISTTSATAISLPSDAQVDIVVAGDSSITAGGSGNVIYTNGQALSVTGSGDLTLAGNYYGISVNGTGAVSINIDGDLTFDTVYQPISTSVDITVSAKSITSNSGYYFNSGGGSVSLTATDGDIVFDETGKTNKSYKISADQNITLNAPNGKIDITHGGSSYALTSSSGTVNVTALNDVIINAASGGGISTSSGGVSVTSQSGNIQMNCGDHYECVTAYITGDAITLSAAEDITLNGSVAYTNAIAASSRAVNITAGGTLSSTSAYGFQVGALTIQANEVSIEGTTQDGIQAGSVSITNTDGTSNCESVSVTATSNVTSRAAIYSFNDVTVKADDLLLLGRGGAKAIIASGTVTIGDAGLIVGPIGVSDTSGIDSRIICAANGGKLGYSGLNLETPPGEATYYEADSGYFIFAPAEGTAPASLAMHQADYQAEVCLPNSPIALILNGANEVFVISAKDNVTISGSGSLDAYRIANEDESAALTISSGAVLNTLYQTKNAQDVYTNTIFGRYTSNDQYGVSIHNSSLLKLTTGAVLTLEGDGYLYFEQDSSLANMVIGANASIVNNTFIMLPQGTTSAQIAALPLSGTGVVRVATAYNMVGRATSWDTYTKGGVALKEITGGLDLSIGDHSGATIDSDGYTYSNNTLTLGNAYITGGLTLPTDAPVTINSDSSAVISGLIRGDGHAPLRLTFTGTAPLSINGGINSGMNGDTVTVRSGAQVTLNGSISIGASGTDGTLTVTGAGTVLALTSGSAYGAICDTVTVQNGAALTVHTQGAGTMGIEALSGGVSVTGGSTLTAGCDYGVYIIGGKLTVDSTSKLITNGAVAPFCIVGAANSTQGDVLSLGGDLPGGTEIAWRQATNGSGTTHTYWSLVPTNGTLSVSNVDSTPVTLTGAATGSLTFATAASTPTGGDSGSSGSSFYTLTFAANGGSSIASLSKTSGTVIDLSGYKPTREGYDFDGWYSDHALTAQITSVTLTKNTTVYAKWTEQITNPFADVSDSAYYHDAVLWAVEKNVTSGTSSTTFSPDMICTRAQLVTFLWRAMGSPEPTSANCPFTDVSADAYYYKAVLWAVETGITAGTSATTFGPDDTVTRGQAVTFLWRAAGKPETTSANPFTDVTEDAYYYDAVLWAREKGVTQGTSSMTFSPNALCTRAQIVTFLYRYAAE</sequence>
<dbReference type="EMBL" id="VSSQ01001828">
    <property type="protein sequence ID" value="MPM11418.1"/>
    <property type="molecule type" value="Genomic_DNA"/>
</dbReference>
<comment type="caution">
    <text evidence="3">The sequence shown here is derived from an EMBL/GenBank/DDBJ whole genome shotgun (WGS) entry which is preliminary data.</text>
</comment>
<dbReference type="GO" id="GO:0030313">
    <property type="term" value="C:cell envelope"/>
    <property type="evidence" value="ECO:0007669"/>
    <property type="project" value="UniProtKB-SubCell"/>
</dbReference>
<gene>
    <name evidence="3" type="ORF">SDC9_57762</name>
</gene>
<name>A0A644X6H4_9ZZZZ</name>